<comment type="subcellular location">
    <subcellularLocation>
        <location evidence="9">Cytoplasm</location>
    </subcellularLocation>
</comment>
<dbReference type="PANTHER" id="PTHR43740:SF2">
    <property type="entry name" value="LEUCINE--TRNA LIGASE, MITOCHONDRIAL"/>
    <property type="match status" value="1"/>
</dbReference>
<protein>
    <recommendedName>
        <fullName evidence="9">Leucine--tRNA ligase</fullName>
        <ecNumber evidence="9">6.1.1.4</ecNumber>
    </recommendedName>
    <alternativeName>
        <fullName evidence="9">Leucyl-tRNA synthetase</fullName>
        <shortName evidence="9">LeuRS</shortName>
    </alternativeName>
</protein>
<dbReference type="InterPro" id="IPR014729">
    <property type="entry name" value="Rossmann-like_a/b/a_fold"/>
</dbReference>
<dbReference type="SUPFAM" id="SSF50677">
    <property type="entry name" value="ValRS/IleRS/LeuRS editing domain"/>
    <property type="match status" value="1"/>
</dbReference>
<feature type="domain" description="Methionyl/Valyl/Leucyl/Isoleucyl-tRNA synthetase anticodon-binding" evidence="12">
    <location>
        <begin position="752"/>
        <end position="876"/>
    </location>
</feature>
<evidence type="ECO:0000313" key="15">
    <source>
        <dbReference type="EMBL" id="BBO81763.1"/>
    </source>
</evidence>
<dbReference type="HAMAP" id="MF_00049_B">
    <property type="entry name" value="Leu_tRNA_synth_B"/>
    <property type="match status" value="1"/>
</dbReference>
<dbReference type="Pfam" id="PF08264">
    <property type="entry name" value="Anticodon_1"/>
    <property type="match status" value="1"/>
</dbReference>
<feature type="short sequence motif" description="'KMSKS' region" evidence="9">
    <location>
        <begin position="669"/>
        <end position="673"/>
    </location>
</feature>
<dbReference type="EMBL" id="AP021876">
    <property type="protein sequence ID" value="BBO81763.1"/>
    <property type="molecule type" value="Genomic_DNA"/>
</dbReference>
<dbReference type="PRINTS" id="PR00985">
    <property type="entry name" value="TRNASYNTHLEU"/>
</dbReference>
<evidence type="ECO:0000259" key="14">
    <source>
        <dbReference type="Pfam" id="PF13603"/>
    </source>
</evidence>
<dbReference type="InterPro" id="IPR025709">
    <property type="entry name" value="Leu_tRNA-synth_edit"/>
</dbReference>
<organism evidence="15 16">
    <name type="scientific">Desulfosarcina ovata subsp. sediminis</name>
    <dbReference type="NCBI Taxonomy" id="885957"/>
    <lineage>
        <taxon>Bacteria</taxon>
        <taxon>Pseudomonadati</taxon>
        <taxon>Thermodesulfobacteriota</taxon>
        <taxon>Desulfobacteria</taxon>
        <taxon>Desulfobacterales</taxon>
        <taxon>Desulfosarcinaceae</taxon>
        <taxon>Desulfosarcina</taxon>
    </lineage>
</organism>
<evidence type="ECO:0000259" key="11">
    <source>
        <dbReference type="Pfam" id="PF00133"/>
    </source>
</evidence>
<dbReference type="CDD" id="cd07958">
    <property type="entry name" value="Anticodon_Ia_Leu_BEm"/>
    <property type="match status" value="1"/>
</dbReference>
<name>A0A5K7ZRI7_9BACT</name>
<dbReference type="Pfam" id="PF00133">
    <property type="entry name" value="tRNA-synt_1"/>
    <property type="match status" value="2"/>
</dbReference>
<reference evidence="15 16" key="1">
    <citation type="submission" date="2019-11" db="EMBL/GenBank/DDBJ databases">
        <title>Comparative genomics of hydrocarbon-degrading Desulfosarcina strains.</title>
        <authorList>
            <person name="Watanabe M."/>
            <person name="Kojima H."/>
            <person name="Fukui M."/>
        </authorList>
    </citation>
    <scope>NUCLEOTIDE SEQUENCE [LARGE SCALE GENOMIC DNA]</scope>
    <source>
        <strain evidence="15 16">28bB2T</strain>
    </source>
</reference>
<dbReference type="InterPro" id="IPR013155">
    <property type="entry name" value="M/V/L/I-tRNA-synth_anticd-bd"/>
</dbReference>
<dbReference type="FunFam" id="3.40.50.620:FF:000056">
    <property type="entry name" value="Leucine--tRNA ligase"/>
    <property type="match status" value="1"/>
</dbReference>
<dbReference type="Pfam" id="PF09334">
    <property type="entry name" value="tRNA-synt_1g"/>
    <property type="match status" value="1"/>
</dbReference>
<proteinExistence type="inferred from homology"/>
<accession>A0A5K7ZRI7</accession>
<evidence type="ECO:0000256" key="2">
    <source>
        <dbReference type="ARBA" id="ARBA00022490"/>
    </source>
</evidence>
<gene>
    <name evidence="9 15" type="primary">leuS</name>
    <name evidence="15" type="ORF">DSCO28_23290</name>
</gene>
<feature type="domain" description="Leucyl-tRNA synthetase editing" evidence="14">
    <location>
        <begin position="271"/>
        <end position="456"/>
    </location>
</feature>
<dbReference type="SUPFAM" id="SSF47323">
    <property type="entry name" value="Anticodon-binding domain of a subclass of class I aminoacyl-tRNA synthetases"/>
    <property type="match status" value="1"/>
</dbReference>
<keyword evidence="7 9" id="KW-0030">Aminoacyl-tRNA synthetase</keyword>
<dbReference type="SUPFAM" id="SSF52374">
    <property type="entry name" value="Nucleotidylyl transferase"/>
    <property type="match status" value="1"/>
</dbReference>
<comment type="catalytic activity">
    <reaction evidence="8 9">
        <text>tRNA(Leu) + L-leucine + ATP = L-leucyl-tRNA(Leu) + AMP + diphosphate</text>
        <dbReference type="Rhea" id="RHEA:11688"/>
        <dbReference type="Rhea" id="RHEA-COMP:9613"/>
        <dbReference type="Rhea" id="RHEA-COMP:9622"/>
        <dbReference type="ChEBI" id="CHEBI:30616"/>
        <dbReference type="ChEBI" id="CHEBI:33019"/>
        <dbReference type="ChEBI" id="CHEBI:57427"/>
        <dbReference type="ChEBI" id="CHEBI:78442"/>
        <dbReference type="ChEBI" id="CHEBI:78494"/>
        <dbReference type="ChEBI" id="CHEBI:456215"/>
        <dbReference type="EC" id="6.1.1.4"/>
    </reaction>
</comment>
<sequence>MDNSEKSTAIPPGFSERGPERLLIFTRLYGMTRTLETSKIDNVRKKIGRFMDSRYQPQAIETKWQDRWQADQLFKVNEALGREKYYLLEMFPYPSGKIHMGHVRNYTIGDVVARYKRMRGFNVLHPMGWDAFGMPAENAAIANRTHPAQWTYENIATMRAQLKRMGFSYDWDRELATCRPEYYRWEQWLFLQMVERGMAYRKESYVNWCEPCQTVLANEQVEAGMCWRCGKPVRQKKLWQWFFKITDFAEDLLVHCDLLPGWPDKVTTMQRNWIGKSVGAEIRFGVENSDAIISVFTTRPDTVFGATFMCLAPEHPLVPELAAGTAQEAAVAAFVERISLQDRSSKAIESYEKEGVFTGAYCINPMNGRRMPVYTANFALMEYGTGAVMSVPAHDQRDFDFARKYDLPVIVVVSPPGETLDGATMEAAYTADGTMVNSGDFNGQGNRDAIEAITGYMDKNGIGKKTVSFRLRDWGISRQRYWGAPIPMIHCPDCGIVPVPEADLPIVLPEDADLLEGGRSPLAGLEQFARTRCPKCGREDARRETDTMDTFVESSWYFERYCSPRCETGMFDPAAVDYWMPVDQYIGGVEHAILHLLYSRYFTRVLKTLGLVHFKEPFTRLLTQGMVCKETTACPEHGFLFPEQVIDGDGSARTCSQCGKAVTVGRVEKMSKSKKNVIDPNVLLDQYGADTTRLFCLFAAPPERDLEWSEQGVEGSFRFLQRVWRLADRWLPLVDGAAGRSADPKSLDGPFKELYRKTHESVKRVTQDIEERFHFNTVISAVMELVNAMQAVDDTARLDDASKATMGFALETTVLLLAPIVPHFCDELWEAMGHEGSVLLCAWPTFDEAATVKDEIEIVIQVNGKLRSRFSAALDADPETLKQTALADERIAAFIGGKPVKKVIAVKNKLVNVVV</sequence>
<dbReference type="InterPro" id="IPR015413">
    <property type="entry name" value="Methionyl/Leucyl_tRNA_Synth"/>
</dbReference>
<dbReference type="InterPro" id="IPR002300">
    <property type="entry name" value="aa-tRNA-synth_Ia"/>
</dbReference>
<dbReference type="Gene3D" id="3.40.50.620">
    <property type="entry name" value="HUPs"/>
    <property type="match status" value="2"/>
</dbReference>
<evidence type="ECO:0000256" key="10">
    <source>
        <dbReference type="RuleBase" id="RU363035"/>
    </source>
</evidence>
<dbReference type="CDD" id="cd00812">
    <property type="entry name" value="LeuRS_core"/>
    <property type="match status" value="1"/>
</dbReference>
<dbReference type="GO" id="GO:0005524">
    <property type="term" value="F:ATP binding"/>
    <property type="evidence" value="ECO:0007669"/>
    <property type="project" value="UniProtKB-UniRule"/>
</dbReference>
<evidence type="ECO:0000256" key="5">
    <source>
        <dbReference type="ARBA" id="ARBA00022840"/>
    </source>
</evidence>
<dbReference type="KEGG" id="dov:DSCO28_23290"/>
<dbReference type="InterPro" id="IPR002302">
    <property type="entry name" value="Leu-tRNA-ligase"/>
</dbReference>
<evidence type="ECO:0000259" key="13">
    <source>
        <dbReference type="Pfam" id="PF09334"/>
    </source>
</evidence>
<evidence type="ECO:0000259" key="12">
    <source>
        <dbReference type="Pfam" id="PF08264"/>
    </source>
</evidence>
<feature type="domain" description="Aminoacyl-tRNA synthetase class Ia" evidence="11">
    <location>
        <begin position="471"/>
        <end position="629"/>
    </location>
</feature>
<dbReference type="NCBIfam" id="TIGR00396">
    <property type="entry name" value="leuS_bact"/>
    <property type="match status" value="1"/>
</dbReference>
<dbReference type="InterPro" id="IPR009008">
    <property type="entry name" value="Val/Leu/Ile-tRNA-synth_edit"/>
</dbReference>
<keyword evidence="6 9" id="KW-0648">Protein biosynthesis</keyword>
<comment type="similarity">
    <text evidence="1 9 10">Belongs to the class-I aminoacyl-tRNA synthetase family.</text>
</comment>
<dbReference type="Gene3D" id="1.10.730.10">
    <property type="entry name" value="Isoleucyl-tRNA Synthetase, Domain 1"/>
    <property type="match status" value="1"/>
</dbReference>
<evidence type="ECO:0000256" key="3">
    <source>
        <dbReference type="ARBA" id="ARBA00022598"/>
    </source>
</evidence>
<evidence type="ECO:0000256" key="7">
    <source>
        <dbReference type="ARBA" id="ARBA00023146"/>
    </source>
</evidence>
<feature type="domain" description="Aminoacyl-tRNA synthetase class Ia" evidence="11">
    <location>
        <begin position="668"/>
        <end position="709"/>
    </location>
</feature>
<keyword evidence="2 9" id="KW-0963">Cytoplasm</keyword>
<keyword evidence="4 9" id="KW-0547">Nucleotide-binding</keyword>
<dbReference type="AlphaFoldDB" id="A0A5K7ZRI7"/>
<dbReference type="GO" id="GO:0005829">
    <property type="term" value="C:cytosol"/>
    <property type="evidence" value="ECO:0007669"/>
    <property type="project" value="TreeGrafter"/>
</dbReference>
<dbReference type="InterPro" id="IPR009080">
    <property type="entry name" value="tRNAsynth_Ia_anticodon-bd"/>
</dbReference>
<dbReference type="GO" id="GO:0002161">
    <property type="term" value="F:aminoacyl-tRNA deacylase activity"/>
    <property type="evidence" value="ECO:0007669"/>
    <property type="project" value="InterPro"/>
</dbReference>
<evidence type="ECO:0000256" key="6">
    <source>
        <dbReference type="ARBA" id="ARBA00022917"/>
    </source>
</evidence>
<dbReference type="FunFam" id="3.40.50.620:FF:000003">
    <property type="entry name" value="Leucine--tRNA ligase"/>
    <property type="match status" value="1"/>
</dbReference>
<dbReference type="PROSITE" id="PS00178">
    <property type="entry name" value="AA_TRNA_LIGASE_I"/>
    <property type="match status" value="1"/>
</dbReference>
<dbReference type="Proteomes" id="UP000425960">
    <property type="component" value="Chromosome"/>
</dbReference>
<evidence type="ECO:0000256" key="1">
    <source>
        <dbReference type="ARBA" id="ARBA00005594"/>
    </source>
</evidence>
<feature type="short sequence motif" description="'HIGH' region" evidence="9">
    <location>
        <begin position="92"/>
        <end position="102"/>
    </location>
</feature>
<keyword evidence="5 9" id="KW-0067">ATP-binding</keyword>
<dbReference type="EC" id="6.1.1.4" evidence="9"/>
<feature type="binding site" evidence="9">
    <location>
        <position position="672"/>
    </location>
    <ligand>
        <name>ATP</name>
        <dbReference type="ChEBI" id="CHEBI:30616"/>
    </ligand>
</feature>
<dbReference type="FunFam" id="1.10.730.10:FF:000002">
    <property type="entry name" value="Leucine--tRNA ligase"/>
    <property type="match status" value="1"/>
</dbReference>
<evidence type="ECO:0000256" key="8">
    <source>
        <dbReference type="ARBA" id="ARBA00047469"/>
    </source>
</evidence>
<dbReference type="PANTHER" id="PTHR43740">
    <property type="entry name" value="LEUCYL-TRNA SYNTHETASE"/>
    <property type="match status" value="1"/>
</dbReference>
<dbReference type="GO" id="GO:0006429">
    <property type="term" value="P:leucyl-tRNA aminoacylation"/>
    <property type="evidence" value="ECO:0007669"/>
    <property type="project" value="UniProtKB-UniRule"/>
</dbReference>
<dbReference type="InterPro" id="IPR001412">
    <property type="entry name" value="aa-tRNA-synth_I_CS"/>
</dbReference>
<evidence type="ECO:0000313" key="16">
    <source>
        <dbReference type="Proteomes" id="UP000425960"/>
    </source>
</evidence>
<dbReference type="GO" id="GO:0004823">
    <property type="term" value="F:leucine-tRNA ligase activity"/>
    <property type="evidence" value="ECO:0007669"/>
    <property type="project" value="UniProtKB-UniRule"/>
</dbReference>
<dbReference type="Pfam" id="PF13603">
    <property type="entry name" value="tRNA-synt_1_2"/>
    <property type="match status" value="1"/>
</dbReference>
<keyword evidence="3 9" id="KW-0436">Ligase</keyword>
<evidence type="ECO:0000256" key="9">
    <source>
        <dbReference type="HAMAP-Rule" id="MF_00049"/>
    </source>
</evidence>
<evidence type="ECO:0000256" key="4">
    <source>
        <dbReference type="ARBA" id="ARBA00022741"/>
    </source>
</evidence>
<feature type="domain" description="Methionyl/Leucyl tRNA synthetase" evidence="13">
    <location>
        <begin position="91"/>
        <end position="231"/>
    </location>
</feature>